<organism evidence="1 2">
    <name type="scientific">Mucuna pruriens</name>
    <name type="common">Velvet bean</name>
    <name type="synonym">Dolichos pruriens</name>
    <dbReference type="NCBI Taxonomy" id="157652"/>
    <lineage>
        <taxon>Eukaryota</taxon>
        <taxon>Viridiplantae</taxon>
        <taxon>Streptophyta</taxon>
        <taxon>Embryophyta</taxon>
        <taxon>Tracheophyta</taxon>
        <taxon>Spermatophyta</taxon>
        <taxon>Magnoliopsida</taxon>
        <taxon>eudicotyledons</taxon>
        <taxon>Gunneridae</taxon>
        <taxon>Pentapetalae</taxon>
        <taxon>rosids</taxon>
        <taxon>fabids</taxon>
        <taxon>Fabales</taxon>
        <taxon>Fabaceae</taxon>
        <taxon>Papilionoideae</taxon>
        <taxon>50 kb inversion clade</taxon>
        <taxon>NPAAA clade</taxon>
        <taxon>indigoferoid/millettioid clade</taxon>
        <taxon>Phaseoleae</taxon>
        <taxon>Mucuna</taxon>
    </lineage>
</organism>
<dbReference type="Proteomes" id="UP000257109">
    <property type="component" value="Unassembled WGS sequence"/>
</dbReference>
<comment type="caution">
    <text evidence="1">The sequence shown here is derived from an EMBL/GenBank/DDBJ whole genome shotgun (WGS) entry which is preliminary data.</text>
</comment>
<gene>
    <name evidence="1" type="ORF">CR513_19965</name>
</gene>
<evidence type="ECO:0000313" key="1">
    <source>
        <dbReference type="EMBL" id="RDX97280.1"/>
    </source>
</evidence>
<feature type="non-terminal residue" evidence="1">
    <location>
        <position position="1"/>
    </location>
</feature>
<dbReference type="PANTHER" id="PTHR11439">
    <property type="entry name" value="GAG-POL-RELATED RETROTRANSPOSON"/>
    <property type="match status" value="1"/>
</dbReference>
<reference evidence="1" key="1">
    <citation type="submission" date="2018-05" db="EMBL/GenBank/DDBJ databases">
        <title>Draft genome of Mucuna pruriens seed.</title>
        <authorList>
            <person name="Nnadi N.E."/>
            <person name="Vos R."/>
            <person name="Hasami M.H."/>
            <person name="Devisetty U.K."/>
            <person name="Aguiy J.C."/>
        </authorList>
    </citation>
    <scope>NUCLEOTIDE SEQUENCE [LARGE SCALE GENOMIC DNA]</scope>
    <source>
        <strain evidence="1">JCA_2017</strain>
    </source>
</reference>
<keyword evidence="2" id="KW-1185">Reference proteome</keyword>
<dbReference type="EMBL" id="QJKJ01003693">
    <property type="protein sequence ID" value="RDX97280.1"/>
    <property type="molecule type" value="Genomic_DNA"/>
</dbReference>
<name>A0A371H3A1_MUCPR</name>
<evidence type="ECO:0000313" key="2">
    <source>
        <dbReference type="Proteomes" id="UP000257109"/>
    </source>
</evidence>
<dbReference type="CDD" id="cd09272">
    <property type="entry name" value="RNase_HI_RT_Ty1"/>
    <property type="match status" value="1"/>
</dbReference>
<proteinExistence type="predicted"/>
<dbReference type="OrthoDB" id="128382at2759"/>
<dbReference type="InterPro" id="IPR043502">
    <property type="entry name" value="DNA/RNA_pol_sf"/>
</dbReference>
<dbReference type="AlphaFoldDB" id="A0A371H3A1"/>
<accession>A0A371H3A1</accession>
<dbReference type="SUPFAM" id="SSF56672">
    <property type="entry name" value="DNA/RNA polymerases"/>
    <property type="match status" value="1"/>
</dbReference>
<dbReference type="PANTHER" id="PTHR11439:SF463">
    <property type="entry name" value="REVERSE TRANSCRIPTASE TY1_COPIA-TYPE DOMAIN-CONTAINING PROTEIN"/>
    <property type="match status" value="1"/>
</dbReference>
<sequence>MTALGYKQSQEDHTLFIKPLSSRGVTVLLVYLDDIIFTGDDWKEQQFLTQHSSKGCPTPKKEAGMAACKPISTPMNLNLKLGDVDDSVVVDNEMYQHLVGKLIYLSHTRPNIAFAVSLVSQFMHYLREVHPQATYRILQYLKGTPRRGVLYKRNENTILEAYTDSDYAGSVIDRRSTSGYCTFLGGNLVTWRSTKQNIVALS</sequence>
<protein>
    <submittedName>
        <fullName evidence="1">Mitochondrial protein</fullName>
    </submittedName>
</protein>
<dbReference type="STRING" id="157652.A0A371H3A1"/>